<feature type="domain" description="Metallo-beta-lactamase" evidence="2">
    <location>
        <begin position="98"/>
        <end position="292"/>
    </location>
</feature>
<accession>A0ABW5IZQ0</accession>
<comment type="caution">
    <text evidence="3">The sequence shown here is derived from an EMBL/GenBank/DDBJ whole genome shotgun (WGS) entry which is preliminary data.</text>
</comment>
<feature type="region of interest" description="Disordered" evidence="1">
    <location>
        <begin position="1"/>
        <end position="32"/>
    </location>
</feature>
<dbReference type="PIRSF" id="PIRSF038896">
    <property type="entry name" value="NAPE-PLD"/>
    <property type="match status" value="1"/>
</dbReference>
<evidence type="ECO:0000313" key="4">
    <source>
        <dbReference type="Proteomes" id="UP001597468"/>
    </source>
</evidence>
<dbReference type="RefSeq" id="WP_380755014.1">
    <property type="nucleotide sequence ID" value="NZ_JBHULT010000013.1"/>
</dbReference>
<dbReference type="InterPro" id="IPR024884">
    <property type="entry name" value="NAPE-PLD"/>
</dbReference>
<feature type="compositionally biased region" description="Basic and acidic residues" evidence="1">
    <location>
        <begin position="1"/>
        <end position="16"/>
    </location>
</feature>
<sequence length="343" mass="39598">MDRRSLGKNPSGERLKQIQKSPNYHEGHFRNVEPTSVNPDNVSIFKILFKMLNRPAEVRPSAEIPHIETDLQALHLHEPVVVWFGHSSYLIKIGNFTMLVDPVFSGNASPSRFFGKAFDGADSYNAEDIPALDLLLITHDHYDHLDRSSIVKLLPKTQRIITSLGVGAHLEYWGVPKEKITELDWWQSTLINKGIEITATPARHFSGRGFNRGKTLWSSFVLNINDLRVFVGADSGYDMRFREIGRKYGPFDFAFLECGQYNEYWPQIHMFPEETVKAAKDLDTKVLIPVHWGKFVLSMHPWNEPVKRLVKAADEQEQKYLIPQIGEPFYPQKDYEQVAWWEF</sequence>
<dbReference type="InterPro" id="IPR036866">
    <property type="entry name" value="RibonucZ/Hydroxyglut_hydro"/>
</dbReference>
<dbReference type="SUPFAM" id="SSF56281">
    <property type="entry name" value="Metallo-hydrolase/oxidoreductase"/>
    <property type="match status" value="1"/>
</dbReference>
<gene>
    <name evidence="3" type="ORF">ACFSTG_14895</name>
</gene>
<dbReference type="Gene3D" id="3.60.15.10">
    <property type="entry name" value="Ribonuclease Z/Hydroxyacylglutathione hydrolase-like"/>
    <property type="match status" value="1"/>
</dbReference>
<evidence type="ECO:0000259" key="2">
    <source>
        <dbReference type="Pfam" id="PF12706"/>
    </source>
</evidence>
<protein>
    <submittedName>
        <fullName evidence="3">MBL fold metallo-hydrolase</fullName>
    </submittedName>
</protein>
<dbReference type="InterPro" id="IPR001279">
    <property type="entry name" value="Metallo-B-lactamas"/>
</dbReference>
<proteinExistence type="predicted"/>
<dbReference type="PANTHER" id="PTHR15032:SF4">
    <property type="entry name" value="N-ACYL-PHOSPHATIDYLETHANOLAMINE-HYDROLYZING PHOSPHOLIPASE D"/>
    <property type="match status" value="1"/>
</dbReference>
<dbReference type="Pfam" id="PF12706">
    <property type="entry name" value="Lactamase_B_2"/>
    <property type="match status" value="1"/>
</dbReference>
<dbReference type="Proteomes" id="UP001597468">
    <property type="component" value="Unassembled WGS sequence"/>
</dbReference>
<dbReference type="PANTHER" id="PTHR15032">
    <property type="entry name" value="N-ACYL-PHOSPHATIDYLETHANOLAMINE-HYDROLYZING PHOSPHOLIPASE D"/>
    <property type="match status" value="1"/>
</dbReference>
<keyword evidence="4" id="KW-1185">Reference proteome</keyword>
<reference evidence="4" key="1">
    <citation type="journal article" date="2019" name="Int. J. Syst. Evol. Microbiol.">
        <title>The Global Catalogue of Microorganisms (GCM) 10K type strain sequencing project: providing services to taxonomists for standard genome sequencing and annotation.</title>
        <authorList>
            <consortium name="The Broad Institute Genomics Platform"/>
            <consortium name="The Broad Institute Genome Sequencing Center for Infectious Disease"/>
            <person name="Wu L."/>
            <person name="Ma J."/>
        </authorList>
    </citation>
    <scope>NUCLEOTIDE SEQUENCE [LARGE SCALE GENOMIC DNA]</scope>
    <source>
        <strain evidence="4">KCTC 42585</strain>
    </source>
</reference>
<evidence type="ECO:0000313" key="3">
    <source>
        <dbReference type="EMBL" id="MFD2519194.1"/>
    </source>
</evidence>
<evidence type="ECO:0000256" key="1">
    <source>
        <dbReference type="SAM" id="MobiDB-lite"/>
    </source>
</evidence>
<organism evidence="3 4">
    <name type="scientific">Salinimicrobium flavum</name>
    <dbReference type="NCBI Taxonomy" id="1737065"/>
    <lineage>
        <taxon>Bacteria</taxon>
        <taxon>Pseudomonadati</taxon>
        <taxon>Bacteroidota</taxon>
        <taxon>Flavobacteriia</taxon>
        <taxon>Flavobacteriales</taxon>
        <taxon>Flavobacteriaceae</taxon>
        <taxon>Salinimicrobium</taxon>
    </lineage>
</organism>
<name>A0ABW5IZQ0_9FLAO</name>
<dbReference type="EMBL" id="JBHULT010000013">
    <property type="protein sequence ID" value="MFD2519194.1"/>
    <property type="molecule type" value="Genomic_DNA"/>
</dbReference>